<feature type="domain" description="Suppressor of fused-like" evidence="1">
    <location>
        <begin position="34"/>
        <end position="187"/>
    </location>
</feature>
<protein>
    <submittedName>
        <fullName evidence="2">Suppressor of fused domain protein</fullName>
    </submittedName>
</protein>
<dbReference type="EMBL" id="JBHSAY010000005">
    <property type="protein sequence ID" value="MFC4130567.1"/>
    <property type="molecule type" value="Genomic_DNA"/>
</dbReference>
<evidence type="ECO:0000313" key="2">
    <source>
        <dbReference type="EMBL" id="MFC4130567.1"/>
    </source>
</evidence>
<gene>
    <name evidence="2" type="ORF">ACFOZ4_08115</name>
</gene>
<organism evidence="2 3">
    <name type="scientific">Hamadaea flava</name>
    <dbReference type="NCBI Taxonomy" id="1742688"/>
    <lineage>
        <taxon>Bacteria</taxon>
        <taxon>Bacillati</taxon>
        <taxon>Actinomycetota</taxon>
        <taxon>Actinomycetes</taxon>
        <taxon>Micromonosporales</taxon>
        <taxon>Micromonosporaceae</taxon>
        <taxon>Hamadaea</taxon>
    </lineage>
</organism>
<keyword evidence="3" id="KW-1185">Reference proteome</keyword>
<dbReference type="RefSeq" id="WP_253757657.1">
    <property type="nucleotide sequence ID" value="NZ_JAMZDZ010000001.1"/>
</dbReference>
<dbReference type="Proteomes" id="UP001595816">
    <property type="component" value="Unassembled WGS sequence"/>
</dbReference>
<accession>A0ABV8LI16</accession>
<name>A0ABV8LI16_9ACTN</name>
<reference evidence="3" key="1">
    <citation type="journal article" date="2019" name="Int. J. Syst. Evol. Microbiol.">
        <title>The Global Catalogue of Microorganisms (GCM) 10K type strain sequencing project: providing services to taxonomists for standard genome sequencing and annotation.</title>
        <authorList>
            <consortium name="The Broad Institute Genomics Platform"/>
            <consortium name="The Broad Institute Genome Sequencing Center for Infectious Disease"/>
            <person name="Wu L."/>
            <person name="Ma J."/>
        </authorList>
    </citation>
    <scope>NUCLEOTIDE SEQUENCE [LARGE SCALE GENOMIC DNA]</scope>
    <source>
        <strain evidence="3">CGMCC 4.7289</strain>
    </source>
</reference>
<dbReference type="InterPro" id="IPR020941">
    <property type="entry name" value="SUFU-like_domain"/>
</dbReference>
<proteinExistence type="predicted"/>
<evidence type="ECO:0000313" key="3">
    <source>
        <dbReference type="Proteomes" id="UP001595816"/>
    </source>
</evidence>
<evidence type="ECO:0000259" key="1">
    <source>
        <dbReference type="Pfam" id="PF05076"/>
    </source>
</evidence>
<comment type="caution">
    <text evidence="2">The sequence shown here is derived from an EMBL/GenBank/DDBJ whole genome shotgun (WGS) entry which is preliminary data.</text>
</comment>
<dbReference type="Pfam" id="PF05076">
    <property type="entry name" value="SUFU"/>
    <property type="match status" value="1"/>
</dbReference>
<sequence length="191" mass="20820">MAVSADNKAIAKTTAGIFGGSPRVIEYLNADETSRIGVLHSADRPEKGLTAYATVGLSDMSLDRDLDPPLGVEFLGVAESDYPFAEIVSTAAFFVLNDGWEPEPGACFRDIVKMQIPDTELPHIYFADPSVYWDQEFASRVIGEKTVAWLLAIPVSEAEAEYALENGADALEALFEENEVDITDLERDSVL</sequence>